<reference evidence="1 2" key="1">
    <citation type="journal article" date="2020" name="Front. Microbiol.">
        <title>Single-cell genomics of novel Actinobacteria with the Wood-Ljungdahl pathway discovered in a serpentinizing system.</title>
        <authorList>
            <person name="Merino N."/>
            <person name="Kawai M."/>
            <person name="Boyd E.S."/>
            <person name="Colman D.R."/>
            <person name="McGlynn S.E."/>
            <person name="Nealson K.H."/>
            <person name="Kurokawa K."/>
            <person name="Hongoh Y."/>
        </authorList>
    </citation>
    <scope>NUCLEOTIDE SEQUENCE [LARGE SCALE GENOMIC DNA]</scope>
    <source>
        <strain evidence="1 2">S09_30</strain>
    </source>
</reference>
<evidence type="ECO:0000313" key="1">
    <source>
        <dbReference type="EMBL" id="GFP24166.1"/>
    </source>
</evidence>
<protein>
    <submittedName>
        <fullName evidence="1">Uncharacterized protein</fullName>
    </submittedName>
</protein>
<proteinExistence type="predicted"/>
<sequence>MSPDNVQVWSGVPYDPPGSGGLALAKFFHQKSLLLKQRLGKGCLRKEVASKILLRGANPLN</sequence>
<dbReference type="AlphaFoldDB" id="A0A6V8P052"/>
<dbReference type="EMBL" id="BLRW01000378">
    <property type="protein sequence ID" value="GFP24166.1"/>
    <property type="molecule type" value="Genomic_DNA"/>
</dbReference>
<organism evidence="1 2">
    <name type="scientific">Candidatus Hakubella thermalkaliphila</name>
    <dbReference type="NCBI Taxonomy" id="2754717"/>
    <lineage>
        <taxon>Bacteria</taxon>
        <taxon>Bacillati</taxon>
        <taxon>Actinomycetota</taxon>
        <taxon>Actinomycetota incertae sedis</taxon>
        <taxon>Candidatus Hakubellales</taxon>
        <taxon>Candidatus Hakubellaceae</taxon>
        <taxon>Candidatus Hakubella</taxon>
    </lineage>
</organism>
<name>A0A6V8P052_9ACTN</name>
<comment type="caution">
    <text evidence="1">The sequence shown here is derived from an EMBL/GenBank/DDBJ whole genome shotgun (WGS) entry which is preliminary data.</text>
</comment>
<evidence type="ECO:0000313" key="2">
    <source>
        <dbReference type="Proteomes" id="UP000585609"/>
    </source>
</evidence>
<gene>
    <name evidence="1" type="ORF">HKBW3S09_01632</name>
</gene>
<accession>A0A6V8P052</accession>
<feature type="non-terminal residue" evidence="1">
    <location>
        <position position="61"/>
    </location>
</feature>
<dbReference type="Proteomes" id="UP000585609">
    <property type="component" value="Unassembled WGS sequence"/>
</dbReference>